<gene>
    <name evidence="5" type="ORF">GCM10009105_27010</name>
</gene>
<dbReference type="RefSeq" id="WP_343792011.1">
    <property type="nucleotide sequence ID" value="NZ_BAAAEU010000023.1"/>
</dbReference>
<comment type="similarity">
    <text evidence="1">Belongs to the methyltransferase superfamily. L-isoaspartyl/D-aspartyl protein methyltransferase family.</text>
</comment>
<dbReference type="Proteomes" id="UP001501523">
    <property type="component" value="Unassembled WGS sequence"/>
</dbReference>
<accession>A0ABP3TZ50</accession>
<name>A0ABP3TZ50_9GAMM</name>
<dbReference type="EMBL" id="BAAAEU010000023">
    <property type="protein sequence ID" value="GAA0718927.1"/>
    <property type="molecule type" value="Genomic_DNA"/>
</dbReference>
<sequence length="219" mass="23925">MLMNTELARQNMVENQVRTWEVLDARVLDTLGAVRREDFVPARHRALAFADLALPIGHGEVMLKPTIEGRILQALALAPGERVLEIGTGSGFLTACLARLAGSVVSVEQHADLAEAARANLAAAQVRNARIEVADAIRDFSPGESFDAVVVGAAVYALPESFQRWVKPGGRLFAVVGESPAMQATLYTHPDETHWLSESLFETDLPYLRNAEPPRRFTL</sequence>
<dbReference type="Pfam" id="PF01135">
    <property type="entry name" value="PCMT"/>
    <property type="match status" value="1"/>
</dbReference>
<proteinExistence type="inferred from homology"/>
<dbReference type="InterPro" id="IPR029063">
    <property type="entry name" value="SAM-dependent_MTases_sf"/>
</dbReference>
<dbReference type="PANTHER" id="PTHR11579:SF18">
    <property type="entry name" value="PROTEIN-L-ISOASPARTATE O-METHYLTRANSFERASE"/>
    <property type="match status" value="1"/>
</dbReference>
<evidence type="ECO:0000256" key="2">
    <source>
        <dbReference type="ARBA" id="ARBA00013346"/>
    </source>
</evidence>
<feature type="coiled-coil region" evidence="4">
    <location>
        <begin position="107"/>
        <end position="134"/>
    </location>
</feature>
<organism evidence="5 6">
    <name type="scientific">Dokdonella soli</name>
    <dbReference type="NCBI Taxonomy" id="529810"/>
    <lineage>
        <taxon>Bacteria</taxon>
        <taxon>Pseudomonadati</taxon>
        <taxon>Pseudomonadota</taxon>
        <taxon>Gammaproteobacteria</taxon>
        <taxon>Lysobacterales</taxon>
        <taxon>Rhodanobacteraceae</taxon>
        <taxon>Dokdonella</taxon>
    </lineage>
</organism>
<dbReference type="InterPro" id="IPR000682">
    <property type="entry name" value="PCMT"/>
</dbReference>
<comment type="caution">
    <text evidence="5">The sequence shown here is derived from an EMBL/GenBank/DDBJ whole genome shotgun (WGS) entry which is preliminary data.</text>
</comment>
<evidence type="ECO:0000256" key="1">
    <source>
        <dbReference type="ARBA" id="ARBA00005369"/>
    </source>
</evidence>
<keyword evidence="4" id="KW-0175">Coiled coil</keyword>
<evidence type="ECO:0000256" key="4">
    <source>
        <dbReference type="SAM" id="Coils"/>
    </source>
</evidence>
<evidence type="ECO:0000313" key="5">
    <source>
        <dbReference type="EMBL" id="GAA0718927.1"/>
    </source>
</evidence>
<keyword evidence="6" id="KW-1185">Reference proteome</keyword>
<protein>
    <recommendedName>
        <fullName evidence="2">Protein-L-isoaspartate O-methyltransferase</fullName>
    </recommendedName>
    <alternativeName>
        <fullName evidence="3">Protein L-isoaspartyl methyltransferase</fullName>
    </alternativeName>
</protein>
<dbReference type="Gene3D" id="3.40.50.150">
    <property type="entry name" value="Vaccinia Virus protein VP39"/>
    <property type="match status" value="1"/>
</dbReference>
<dbReference type="SUPFAM" id="SSF53335">
    <property type="entry name" value="S-adenosyl-L-methionine-dependent methyltransferases"/>
    <property type="match status" value="1"/>
</dbReference>
<reference evidence="6" key="1">
    <citation type="journal article" date="2019" name="Int. J. Syst. Evol. Microbiol.">
        <title>The Global Catalogue of Microorganisms (GCM) 10K type strain sequencing project: providing services to taxonomists for standard genome sequencing and annotation.</title>
        <authorList>
            <consortium name="The Broad Institute Genomics Platform"/>
            <consortium name="The Broad Institute Genome Sequencing Center for Infectious Disease"/>
            <person name="Wu L."/>
            <person name="Ma J."/>
        </authorList>
    </citation>
    <scope>NUCLEOTIDE SEQUENCE [LARGE SCALE GENOMIC DNA]</scope>
    <source>
        <strain evidence="6">JCM 15421</strain>
    </source>
</reference>
<dbReference type="CDD" id="cd02440">
    <property type="entry name" value="AdoMet_MTases"/>
    <property type="match status" value="1"/>
</dbReference>
<dbReference type="PANTHER" id="PTHR11579">
    <property type="entry name" value="PROTEIN-L-ISOASPARTATE O-METHYLTRANSFERASE"/>
    <property type="match status" value="1"/>
</dbReference>
<evidence type="ECO:0000313" key="6">
    <source>
        <dbReference type="Proteomes" id="UP001501523"/>
    </source>
</evidence>
<evidence type="ECO:0000256" key="3">
    <source>
        <dbReference type="ARBA" id="ARBA00030757"/>
    </source>
</evidence>